<name>A0ABS1DQ28_9PROT</name>
<reference evidence="2 3" key="1">
    <citation type="journal article" date="2020" name="Microorganisms">
        <title>Osmotic Adaptation and Compatible Solute Biosynthesis of Phototrophic Bacteria as Revealed from Genome Analyses.</title>
        <authorList>
            <person name="Imhoff J.F."/>
            <person name="Rahn T."/>
            <person name="Kunzel S."/>
            <person name="Keller A."/>
            <person name="Neulinger S.C."/>
        </authorList>
    </citation>
    <scope>NUCLEOTIDE SEQUENCE [LARGE SCALE GENOMIC DNA]</scope>
    <source>
        <strain evidence="2 3">DSM 9895</strain>
    </source>
</reference>
<accession>A0ABS1DQ28</accession>
<evidence type="ECO:0000256" key="1">
    <source>
        <dbReference type="SAM" id="SignalP"/>
    </source>
</evidence>
<dbReference type="EMBL" id="NRRL01000189">
    <property type="protein sequence ID" value="MBK1671435.1"/>
    <property type="molecule type" value="Genomic_DNA"/>
</dbReference>
<evidence type="ECO:0000313" key="2">
    <source>
        <dbReference type="EMBL" id="MBK1671435.1"/>
    </source>
</evidence>
<organism evidence="2 3">
    <name type="scientific">Rhodovibrio sodomensis</name>
    <dbReference type="NCBI Taxonomy" id="1088"/>
    <lineage>
        <taxon>Bacteria</taxon>
        <taxon>Pseudomonadati</taxon>
        <taxon>Pseudomonadota</taxon>
        <taxon>Alphaproteobacteria</taxon>
        <taxon>Rhodospirillales</taxon>
        <taxon>Rhodovibrionaceae</taxon>
        <taxon>Rhodovibrio</taxon>
    </lineage>
</organism>
<keyword evidence="3" id="KW-1185">Reference proteome</keyword>
<dbReference type="NCBIfam" id="NF041384">
    <property type="entry name" value="YHS_seleno_dom"/>
    <property type="match status" value="1"/>
</dbReference>
<sequence>MRRAVTDLRRALGALAVATVVAAAFASGAEGFLGSDDKTAYFAEDGVAIRGYDPVAYFDQGAPVEGSAEHSLEWQGVTWHFASADHRQAFQANPDKYAPKYGGYCAYAVAKDQLVSIDPDAWKIVDGALYLNYSKSVQAKWEKDIPGFIETAEINWPELNPAAK</sequence>
<dbReference type="RefSeq" id="WP_200344300.1">
    <property type="nucleotide sequence ID" value="NZ_NRRL01000189.1"/>
</dbReference>
<keyword evidence="1" id="KW-0732">Signal</keyword>
<comment type="caution">
    <text evidence="2">The sequence shown here is derived from an EMBL/GenBank/DDBJ whole genome shotgun (WGS) entry which is preliminary data.</text>
</comment>
<evidence type="ECO:0008006" key="4">
    <source>
        <dbReference type="Google" id="ProtNLM"/>
    </source>
</evidence>
<feature type="signal peptide" evidence="1">
    <location>
        <begin position="1"/>
        <end position="26"/>
    </location>
</feature>
<proteinExistence type="predicted"/>
<dbReference type="Proteomes" id="UP001296873">
    <property type="component" value="Unassembled WGS sequence"/>
</dbReference>
<protein>
    <recommendedName>
        <fullName evidence="4">YHS domain protein</fullName>
    </recommendedName>
</protein>
<feature type="chain" id="PRO_5046030612" description="YHS domain protein" evidence="1">
    <location>
        <begin position="27"/>
        <end position="164"/>
    </location>
</feature>
<evidence type="ECO:0000313" key="3">
    <source>
        <dbReference type="Proteomes" id="UP001296873"/>
    </source>
</evidence>
<gene>
    <name evidence="2" type="ORF">CKO28_25885</name>
</gene>